<comment type="similarity">
    <text evidence="12">Belongs to the LpxC family.</text>
</comment>
<dbReference type="Pfam" id="PF03331">
    <property type="entry name" value="LpxC"/>
    <property type="match status" value="1"/>
</dbReference>
<evidence type="ECO:0000256" key="9">
    <source>
        <dbReference type="ARBA" id="ARBA00022833"/>
    </source>
</evidence>
<dbReference type="AlphaFoldDB" id="A0A4R1NXH6"/>
<dbReference type="InterPro" id="IPR011334">
    <property type="entry name" value="UDP-acyl_GlcNac_deAcase_C"/>
</dbReference>
<evidence type="ECO:0000256" key="12">
    <source>
        <dbReference type="HAMAP-Rule" id="MF_00388"/>
    </source>
</evidence>
<dbReference type="RefSeq" id="WP_132859954.1">
    <property type="nucleotide sequence ID" value="NZ_SMGR01000001.1"/>
</dbReference>
<comment type="function">
    <text evidence="2 12">Catalyzes the hydrolysis of UDP-3-O-myristoyl-N-acetylglucosamine to form UDP-3-O-myristoylglucosamine and acetate, the committed step in lipid A biosynthesis.</text>
</comment>
<evidence type="ECO:0000256" key="3">
    <source>
        <dbReference type="ARBA" id="ARBA00005002"/>
    </source>
</evidence>
<keyword evidence="14" id="KW-1185">Reference proteome</keyword>
<keyword evidence="5 12" id="KW-0444">Lipid biosynthesis</keyword>
<comment type="pathway">
    <text evidence="3 12">Glycolipid biosynthesis; lipid IV(A) biosynthesis; lipid IV(A) from (3R)-3-hydroxytetradecanoyl-[acyl-carrier-protein] and UDP-N-acetyl-alpha-D-glucosamine: step 2/6.</text>
</comment>
<dbReference type="GO" id="GO:0046872">
    <property type="term" value="F:metal ion binding"/>
    <property type="evidence" value="ECO:0007669"/>
    <property type="project" value="UniProtKB-KW"/>
</dbReference>
<evidence type="ECO:0000256" key="6">
    <source>
        <dbReference type="ARBA" id="ARBA00022556"/>
    </source>
</evidence>
<dbReference type="SUPFAM" id="SSF54211">
    <property type="entry name" value="Ribosomal protein S5 domain 2-like"/>
    <property type="match status" value="2"/>
</dbReference>
<comment type="cofactor">
    <cofactor evidence="1 12">
        <name>Zn(2+)</name>
        <dbReference type="ChEBI" id="CHEBI:29105"/>
    </cofactor>
</comment>
<evidence type="ECO:0000256" key="1">
    <source>
        <dbReference type="ARBA" id="ARBA00001947"/>
    </source>
</evidence>
<evidence type="ECO:0000256" key="10">
    <source>
        <dbReference type="ARBA" id="ARBA00023098"/>
    </source>
</evidence>
<dbReference type="Gene3D" id="3.30.1700.10">
    <property type="entry name" value="lpxc deacetylase, domain 2"/>
    <property type="match status" value="1"/>
</dbReference>
<dbReference type="UniPathway" id="UPA00359">
    <property type="reaction ID" value="UER00478"/>
</dbReference>
<dbReference type="InterPro" id="IPR004463">
    <property type="entry name" value="UDP-acyl_GlcNac_deAcase"/>
</dbReference>
<dbReference type="GO" id="GO:0016020">
    <property type="term" value="C:membrane"/>
    <property type="evidence" value="ECO:0007669"/>
    <property type="project" value="GOC"/>
</dbReference>
<dbReference type="PANTHER" id="PTHR33694">
    <property type="entry name" value="UDP-3-O-ACYL-N-ACETYLGLUCOSAMINE DEACETYLASE 1, MITOCHONDRIAL-RELATED"/>
    <property type="match status" value="1"/>
</dbReference>
<dbReference type="EMBL" id="SMGR01000001">
    <property type="protein sequence ID" value="TCL09968.1"/>
    <property type="molecule type" value="Genomic_DNA"/>
</dbReference>
<organism evidence="13 14">
    <name type="scientific">Shimia isoporae</name>
    <dbReference type="NCBI Taxonomy" id="647720"/>
    <lineage>
        <taxon>Bacteria</taxon>
        <taxon>Pseudomonadati</taxon>
        <taxon>Pseudomonadota</taxon>
        <taxon>Alphaproteobacteria</taxon>
        <taxon>Rhodobacterales</taxon>
        <taxon>Roseobacteraceae</taxon>
    </lineage>
</organism>
<evidence type="ECO:0000256" key="5">
    <source>
        <dbReference type="ARBA" id="ARBA00022516"/>
    </source>
</evidence>
<keyword evidence="8 12" id="KW-0378">Hydrolase</keyword>
<sequence length="307" mass="32923">MQATLKTNVTFNGTGLHSGQPVRMTVQPASANFGIWFKRIDVIGKDALVPARWDAVEQTALCTRIVNSAGVSVGTIEHVMAALAGCGIHNALIEIDSSEVPIMDGSSADFVRAFLRAGLVKQDAPVRAIRVLKPISVTRGDARAELIPDRDMQMEFHIDFEDAAIGQQTKGITLSNGSFVRELSDSRTFCRQADVEAMQANGLALGGNPEENAVVFDGDKILSPGGLRHIDEPVRHKMLDAVGDLYLAGAPILGRYRGFRAGHSLTNELLRTLFADPDAWCFEDCAPDQAARLPGAGVHIGEIPAVA</sequence>
<dbReference type="NCBIfam" id="TIGR00325">
    <property type="entry name" value="lpxC"/>
    <property type="match status" value="1"/>
</dbReference>
<dbReference type="GO" id="GO:0009245">
    <property type="term" value="P:lipid A biosynthetic process"/>
    <property type="evidence" value="ECO:0007669"/>
    <property type="project" value="UniProtKB-UniRule"/>
</dbReference>
<dbReference type="HAMAP" id="MF_00388">
    <property type="entry name" value="LpxC"/>
    <property type="match status" value="1"/>
</dbReference>
<accession>A0A4R1NXH6</accession>
<comment type="caution">
    <text evidence="13">The sequence shown here is derived from an EMBL/GenBank/DDBJ whole genome shotgun (WGS) entry which is preliminary data.</text>
</comment>
<dbReference type="GO" id="GO:0103117">
    <property type="term" value="F:UDP-3-O-acyl-N-acetylglucosamine deacetylase activity"/>
    <property type="evidence" value="ECO:0007669"/>
    <property type="project" value="UniProtKB-UniRule"/>
</dbReference>
<feature type="active site" description="Proton donor" evidence="12">
    <location>
        <position position="263"/>
    </location>
</feature>
<keyword evidence="10 12" id="KW-0443">Lipid metabolism</keyword>
<evidence type="ECO:0000256" key="7">
    <source>
        <dbReference type="ARBA" id="ARBA00022723"/>
    </source>
</evidence>
<dbReference type="PANTHER" id="PTHR33694:SF1">
    <property type="entry name" value="UDP-3-O-ACYL-N-ACETYLGLUCOSAMINE DEACETYLASE 1, MITOCHONDRIAL-RELATED"/>
    <property type="match status" value="1"/>
</dbReference>
<dbReference type="OrthoDB" id="9802746at2"/>
<dbReference type="Proteomes" id="UP000295673">
    <property type="component" value="Unassembled WGS sequence"/>
</dbReference>
<comment type="catalytic activity">
    <reaction evidence="11 12">
        <text>a UDP-3-O-[(3R)-3-hydroxyacyl]-N-acetyl-alpha-D-glucosamine + H2O = a UDP-3-O-[(3R)-3-hydroxyacyl]-alpha-D-glucosamine + acetate</text>
        <dbReference type="Rhea" id="RHEA:67816"/>
        <dbReference type="ChEBI" id="CHEBI:15377"/>
        <dbReference type="ChEBI" id="CHEBI:30089"/>
        <dbReference type="ChEBI" id="CHEBI:137740"/>
        <dbReference type="ChEBI" id="CHEBI:173225"/>
        <dbReference type="EC" id="3.5.1.108"/>
    </reaction>
</comment>
<evidence type="ECO:0000256" key="8">
    <source>
        <dbReference type="ARBA" id="ARBA00022801"/>
    </source>
</evidence>
<feature type="binding site" evidence="12">
    <location>
        <position position="236"/>
    </location>
    <ligand>
        <name>Zn(2+)</name>
        <dbReference type="ChEBI" id="CHEBI:29105"/>
    </ligand>
</feature>
<evidence type="ECO:0000313" key="13">
    <source>
        <dbReference type="EMBL" id="TCL09968.1"/>
    </source>
</evidence>
<dbReference type="InterPro" id="IPR020568">
    <property type="entry name" value="Ribosomal_Su5_D2-typ_SF"/>
</dbReference>
<keyword evidence="7 12" id="KW-0479">Metal-binding</keyword>
<dbReference type="InterPro" id="IPR015870">
    <property type="entry name" value="UDP-acyl_N-AcGlcN_deAcase_N"/>
</dbReference>
<dbReference type="EC" id="3.5.1.108" evidence="4 12"/>
<evidence type="ECO:0000313" key="14">
    <source>
        <dbReference type="Proteomes" id="UP000295673"/>
    </source>
</evidence>
<proteinExistence type="inferred from homology"/>
<keyword evidence="6 12" id="KW-0441">Lipid A biosynthesis</keyword>
<gene>
    <name evidence="12" type="primary">lpxC</name>
    <name evidence="13" type="ORF">BXY66_2036</name>
</gene>
<dbReference type="Gene3D" id="3.30.230.20">
    <property type="entry name" value="lpxc deacetylase, domain 1"/>
    <property type="match status" value="1"/>
</dbReference>
<keyword evidence="9 12" id="KW-0862">Zinc</keyword>
<protein>
    <recommendedName>
        <fullName evidence="4 12">UDP-3-O-acyl-N-acetylglucosamine deacetylase</fullName>
        <shortName evidence="12">UDP-3-O-acyl-GlcNAc deacetylase</shortName>
        <ecNumber evidence="4 12">3.5.1.108</ecNumber>
    </recommendedName>
    <alternativeName>
        <fullName evidence="12">UDP-3-O-[R-3-hydroxymyristoyl]-N-acetylglucosamine deacetylase</fullName>
    </alternativeName>
</protein>
<evidence type="ECO:0000256" key="4">
    <source>
        <dbReference type="ARBA" id="ARBA00012745"/>
    </source>
</evidence>
<reference evidence="13 14" key="1">
    <citation type="submission" date="2019-03" db="EMBL/GenBank/DDBJ databases">
        <title>Genomic Encyclopedia of Archaeal and Bacterial Type Strains, Phase II (KMG-II): from individual species to whole genera.</title>
        <authorList>
            <person name="Goeker M."/>
        </authorList>
    </citation>
    <scope>NUCLEOTIDE SEQUENCE [LARGE SCALE GENOMIC DNA]</scope>
    <source>
        <strain evidence="13 14">DSM 26433</strain>
    </source>
</reference>
<feature type="binding site" evidence="12">
    <location>
        <position position="78"/>
    </location>
    <ligand>
        <name>Zn(2+)</name>
        <dbReference type="ChEBI" id="CHEBI:29105"/>
    </ligand>
</feature>
<evidence type="ECO:0000256" key="2">
    <source>
        <dbReference type="ARBA" id="ARBA00002923"/>
    </source>
</evidence>
<evidence type="ECO:0000256" key="11">
    <source>
        <dbReference type="ARBA" id="ARBA00024535"/>
    </source>
</evidence>
<feature type="binding site" evidence="12">
    <location>
        <position position="240"/>
    </location>
    <ligand>
        <name>Zn(2+)</name>
        <dbReference type="ChEBI" id="CHEBI:29105"/>
    </ligand>
</feature>
<name>A0A4R1NXH6_9RHOB</name>